<feature type="non-terminal residue" evidence="1">
    <location>
        <position position="88"/>
    </location>
</feature>
<gene>
    <name evidence="1" type="primary">ORF85585</name>
</gene>
<evidence type="ECO:0000313" key="1">
    <source>
        <dbReference type="EMBL" id="CEK73169.1"/>
    </source>
</evidence>
<sequence length="88" mass="9594">SQVVVSLELTDSEACAGVVLSLEGADFEADVNQDQNYSVTGHVQLKDIVAKTSYEKKLRQFIGPFTVNIDGFVSRIPVSSDTFVPQML</sequence>
<reference evidence="1" key="1">
    <citation type="submission" date="2014-12" db="EMBL/GenBank/DDBJ databases">
        <title>Insight into the proteome of Arion vulgaris.</title>
        <authorList>
            <person name="Aradska J."/>
            <person name="Bulat T."/>
            <person name="Smidak R."/>
            <person name="Sarate P."/>
            <person name="Gangsoo J."/>
            <person name="Sialana F."/>
            <person name="Bilban M."/>
            <person name="Lubec G."/>
        </authorList>
    </citation>
    <scope>NUCLEOTIDE SEQUENCE</scope>
    <source>
        <tissue evidence="1">Skin</tissue>
    </source>
</reference>
<proteinExistence type="predicted"/>
<dbReference type="EMBL" id="HACG01026304">
    <property type="protein sequence ID" value="CEK73169.1"/>
    <property type="molecule type" value="Transcribed_RNA"/>
</dbReference>
<dbReference type="AlphaFoldDB" id="A0A0B6ZX29"/>
<organism evidence="1">
    <name type="scientific">Arion vulgaris</name>
    <dbReference type="NCBI Taxonomy" id="1028688"/>
    <lineage>
        <taxon>Eukaryota</taxon>
        <taxon>Metazoa</taxon>
        <taxon>Spiralia</taxon>
        <taxon>Lophotrochozoa</taxon>
        <taxon>Mollusca</taxon>
        <taxon>Gastropoda</taxon>
        <taxon>Heterobranchia</taxon>
        <taxon>Euthyneura</taxon>
        <taxon>Panpulmonata</taxon>
        <taxon>Eupulmonata</taxon>
        <taxon>Stylommatophora</taxon>
        <taxon>Helicina</taxon>
        <taxon>Arionoidea</taxon>
        <taxon>Arionidae</taxon>
        <taxon>Arion</taxon>
    </lineage>
</organism>
<accession>A0A0B6ZX29</accession>
<name>A0A0B6ZX29_9EUPU</name>
<feature type="non-terminal residue" evidence="1">
    <location>
        <position position="1"/>
    </location>
</feature>
<protein>
    <submittedName>
        <fullName evidence="1">Uncharacterized protein</fullName>
    </submittedName>
</protein>